<organism evidence="1 2">
    <name type="scientific">Gossypium darwinii</name>
    <name type="common">Darwin's cotton</name>
    <name type="synonym">Gossypium barbadense var. darwinii</name>
    <dbReference type="NCBI Taxonomy" id="34276"/>
    <lineage>
        <taxon>Eukaryota</taxon>
        <taxon>Viridiplantae</taxon>
        <taxon>Streptophyta</taxon>
        <taxon>Embryophyta</taxon>
        <taxon>Tracheophyta</taxon>
        <taxon>Spermatophyta</taxon>
        <taxon>Magnoliopsida</taxon>
        <taxon>eudicotyledons</taxon>
        <taxon>Gunneridae</taxon>
        <taxon>Pentapetalae</taxon>
        <taxon>rosids</taxon>
        <taxon>malvids</taxon>
        <taxon>Malvales</taxon>
        <taxon>Malvaceae</taxon>
        <taxon>Malvoideae</taxon>
        <taxon>Gossypium</taxon>
    </lineage>
</organism>
<sequence>MTSQTTISPNAKHKYTTLILCTCILFVSKPWVAVSPNLGAPLHKPYTNFPEG</sequence>
<keyword evidence="2" id="KW-1185">Reference proteome</keyword>
<dbReference type="Proteomes" id="UP000323506">
    <property type="component" value="Chromosome A12"/>
</dbReference>
<evidence type="ECO:0000313" key="2">
    <source>
        <dbReference type="Proteomes" id="UP000323506"/>
    </source>
</evidence>
<protein>
    <submittedName>
        <fullName evidence="1">Uncharacterized protein</fullName>
    </submittedName>
</protein>
<reference evidence="1 2" key="1">
    <citation type="submission" date="2019-06" db="EMBL/GenBank/DDBJ databases">
        <title>WGS assembly of Gossypium darwinii.</title>
        <authorList>
            <person name="Chen Z.J."/>
            <person name="Sreedasyam A."/>
            <person name="Ando A."/>
            <person name="Song Q."/>
            <person name="De L."/>
            <person name="Hulse-Kemp A."/>
            <person name="Ding M."/>
            <person name="Ye W."/>
            <person name="Kirkbride R."/>
            <person name="Jenkins J."/>
            <person name="Plott C."/>
            <person name="Lovell J."/>
            <person name="Lin Y.-M."/>
            <person name="Vaughn R."/>
            <person name="Liu B."/>
            <person name="Li W."/>
            <person name="Simpson S."/>
            <person name="Scheffler B."/>
            <person name="Saski C."/>
            <person name="Grover C."/>
            <person name="Hu G."/>
            <person name="Conover J."/>
            <person name="Carlson J."/>
            <person name="Shu S."/>
            <person name="Boston L."/>
            <person name="Williams M."/>
            <person name="Peterson D."/>
            <person name="Mcgee K."/>
            <person name="Jones D."/>
            <person name="Wendel J."/>
            <person name="Stelly D."/>
            <person name="Grimwood J."/>
            <person name="Schmutz J."/>
        </authorList>
    </citation>
    <scope>NUCLEOTIDE SEQUENCE [LARGE SCALE GENOMIC DNA]</scope>
    <source>
        <strain evidence="1">1808015.09</strain>
    </source>
</reference>
<dbReference type="AlphaFoldDB" id="A0A5D2E954"/>
<evidence type="ECO:0000313" key="1">
    <source>
        <dbReference type="EMBL" id="TYG89568.1"/>
    </source>
</evidence>
<dbReference type="EMBL" id="CM017699">
    <property type="protein sequence ID" value="TYG89568.1"/>
    <property type="molecule type" value="Genomic_DNA"/>
</dbReference>
<gene>
    <name evidence="1" type="ORF">ES288_A12G109700v1</name>
</gene>
<name>A0A5D2E954_GOSDA</name>
<accession>A0A5D2E954</accession>
<proteinExistence type="predicted"/>